<dbReference type="InterPro" id="IPR004352">
    <property type="entry name" value="GH114_TIM-barrel"/>
</dbReference>
<organism evidence="2 3">
    <name type="scientific">Mytilus edulis</name>
    <name type="common">Blue mussel</name>
    <dbReference type="NCBI Taxonomy" id="6550"/>
    <lineage>
        <taxon>Eukaryota</taxon>
        <taxon>Metazoa</taxon>
        <taxon>Spiralia</taxon>
        <taxon>Lophotrochozoa</taxon>
        <taxon>Mollusca</taxon>
        <taxon>Bivalvia</taxon>
        <taxon>Autobranchia</taxon>
        <taxon>Pteriomorphia</taxon>
        <taxon>Mytilida</taxon>
        <taxon>Mytiloidea</taxon>
        <taxon>Mytilidae</taxon>
        <taxon>Mytilinae</taxon>
        <taxon>Mytilus</taxon>
    </lineage>
</organism>
<dbReference type="Pfam" id="PF03537">
    <property type="entry name" value="Glyco_hydro_114"/>
    <property type="match status" value="1"/>
</dbReference>
<dbReference type="InterPro" id="IPR017853">
    <property type="entry name" value="GH"/>
</dbReference>
<evidence type="ECO:0000313" key="2">
    <source>
        <dbReference type="EMBL" id="CAG2192178.1"/>
    </source>
</evidence>
<dbReference type="EMBL" id="CAJPWZ010000380">
    <property type="protein sequence ID" value="CAG2192178.1"/>
    <property type="molecule type" value="Genomic_DNA"/>
</dbReference>
<keyword evidence="3" id="KW-1185">Reference proteome</keyword>
<dbReference type="InterPro" id="IPR013785">
    <property type="entry name" value="Aldolase_TIM"/>
</dbReference>
<protein>
    <recommendedName>
        <fullName evidence="1">Glycoside-hydrolase family GH114 TIM-barrel domain-containing protein</fullName>
    </recommendedName>
</protein>
<proteinExistence type="predicted"/>
<accession>A0A8S3QEC0</accession>
<dbReference type="PANTHER" id="PTHR35273:SF2">
    <property type="entry name" value="ALPHA-GALACTOSIDASE"/>
    <property type="match status" value="1"/>
</dbReference>
<dbReference type="OrthoDB" id="2108802at2759"/>
<evidence type="ECO:0000313" key="3">
    <source>
        <dbReference type="Proteomes" id="UP000683360"/>
    </source>
</evidence>
<comment type="caution">
    <text evidence="2">The sequence shown here is derived from an EMBL/GenBank/DDBJ whole genome shotgun (WGS) entry which is preliminary data.</text>
</comment>
<sequence length="270" mass="31538">MKIHNREDINAWLRHDTDFDDFYFCMAFANTSWWHPHPHMAWNYVIAENNIKTDIHGNMFVVDLFDVPKNIIDELHRNGIKVICHFSAGTKEDWRTDAGQFPSDGLGASNKNWTDETWVDIRNIQVRRIMRERIEHANRRHCDGVDPENVNGWEQNRAGLHLTPNDQLDYNRYLAQVAHANGLAVGLKNDVSQLSHLVVDFDFAINESCLENHTCDLYEPFFRAGKPVFHVQYVNSIREGHQRKEEICSNRPPNMNTLIKVKMDNWKLAC</sequence>
<evidence type="ECO:0000259" key="1">
    <source>
        <dbReference type="Pfam" id="PF03537"/>
    </source>
</evidence>
<gene>
    <name evidence="2" type="ORF">MEDL_7334</name>
</gene>
<reference evidence="2" key="1">
    <citation type="submission" date="2021-03" db="EMBL/GenBank/DDBJ databases">
        <authorList>
            <person name="Bekaert M."/>
        </authorList>
    </citation>
    <scope>NUCLEOTIDE SEQUENCE</scope>
</reference>
<dbReference type="PANTHER" id="PTHR35273">
    <property type="entry name" value="ALPHA-1,4 POLYGALACTOSAMINIDASE, PUTATIVE (AFU_ORTHOLOGUE AFUA_3G07890)-RELATED"/>
    <property type="match status" value="1"/>
</dbReference>
<dbReference type="Proteomes" id="UP000683360">
    <property type="component" value="Unassembled WGS sequence"/>
</dbReference>
<dbReference type="SUPFAM" id="SSF51445">
    <property type="entry name" value="(Trans)glycosidases"/>
    <property type="match status" value="1"/>
</dbReference>
<dbReference type="Gene3D" id="3.20.20.70">
    <property type="entry name" value="Aldolase class I"/>
    <property type="match status" value="1"/>
</dbReference>
<dbReference type="AlphaFoldDB" id="A0A8S3QEC0"/>
<feature type="domain" description="Glycoside-hydrolase family GH114 TIM-barrel" evidence="1">
    <location>
        <begin position="42"/>
        <end position="264"/>
    </location>
</feature>
<name>A0A8S3QEC0_MYTED</name>